<keyword evidence="6" id="KW-1133">Transmembrane helix</keyword>
<evidence type="ECO:0000256" key="5">
    <source>
        <dbReference type="ARBA" id="ARBA00022692"/>
    </source>
</evidence>
<dbReference type="EMBL" id="JADIKD010000012">
    <property type="protein sequence ID" value="MFK2919110.1"/>
    <property type="molecule type" value="Genomic_DNA"/>
</dbReference>
<dbReference type="InterPro" id="IPR045584">
    <property type="entry name" value="Pilin-like"/>
</dbReference>
<dbReference type="RefSeq" id="WP_379983262.1">
    <property type="nucleotide sequence ID" value="NZ_JADIKD010000012.1"/>
</dbReference>
<evidence type="ECO:0000256" key="2">
    <source>
        <dbReference type="ARBA" id="ARBA00022475"/>
    </source>
</evidence>
<keyword evidence="2" id="KW-1003">Cell membrane</keyword>
<proteinExistence type="predicted"/>
<dbReference type="PANTHER" id="PTHR39583">
    <property type="entry name" value="TYPE II SECRETION SYSTEM PROTEIN J-RELATED"/>
    <property type="match status" value="1"/>
</dbReference>
<evidence type="ECO:0000256" key="3">
    <source>
        <dbReference type="ARBA" id="ARBA00022481"/>
    </source>
</evidence>
<keyword evidence="5" id="KW-0812">Transmembrane</keyword>
<comment type="caution">
    <text evidence="8">The sequence shown here is derived from an EMBL/GenBank/DDBJ whole genome shotgun (WGS) entry which is preliminary data.</text>
</comment>
<gene>
    <name evidence="8" type="ORF">ISS97_17705</name>
</gene>
<protein>
    <submittedName>
        <fullName evidence="8">Prepilin-type N-terminal cleavage/methylation domain-containing protein</fullName>
    </submittedName>
</protein>
<evidence type="ECO:0000256" key="4">
    <source>
        <dbReference type="ARBA" id="ARBA00022519"/>
    </source>
</evidence>
<evidence type="ECO:0000256" key="6">
    <source>
        <dbReference type="ARBA" id="ARBA00022989"/>
    </source>
</evidence>
<keyword evidence="3" id="KW-0488">Methylation</keyword>
<dbReference type="SUPFAM" id="SSF54523">
    <property type="entry name" value="Pili subunits"/>
    <property type="match status" value="1"/>
</dbReference>
<sequence length="221" mass="24074">MRHARGFSLLEVLTALMLLGMLLLAVFGGIRTATQSVHSGSKRVEQLDQIRAAQQFLRHDLMQARAIPWKLDANGNPIVFDGESRRIRFVAPLPGYLDAAGPQLQTLALVQEERGGTFRLEWSSSALSPSGPAALANVAPEVLVRGIRDGHFAYYAASRNNVPGEWKEQWKGAVSLPAMVRIELVHGQGGSWPRLDALIRQSPNATNARALARSLADAGQH</sequence>
<evidence type="ECO:0000313" key="9">
    <source>
        <dbReference type="Proteomes" id="UP001620408"/>
    </source>
</evidence>
<evidence type="ECO:0000256" key="7">
    <source>
        <dbReference type="ARBA" id="ARBA00023136"/>
    </source>
</evidence>
<comment type="subcellular location">
    <subcellularLocation>
        <location evidence="1">Cell inner membrane</location>
        <topology evidence="1">Single-pass membrane protein</topology>
    </subcellularLocation>
</comment>
<evidence type="ECO:0000256" key="1">
    <source>
        <dbReference type="ARBA" id="ARBA00004377"/>
    </source>
</evidence>
<accession>A0ABW8K891</accession>
<reference evidence="8 9" key="1">
    <citation type="submission" date="2020-10" db="EMBL/GenBank/DDBJ databases">
        <title>Phylogeny of dyella-like bacteria.</title>
        <authorList>
            <person name="Fu J."/>
        </authorList>
    </citation>
    <scope>NUCLEOTIDE SEQUENCE [LARGE SCALE GENOMIC DNA]</scope>
    <source>
        <strain evidence="8 9">BB4</strain>
    </source>
</reference>
<dbReference type="Pfam" id="PF07963">
    <property type="entry name" value="N_methyl"/>
    <property type="match status" value="1"/>
</dbReference>
<dbReference type="NCBIfam" id="TIGR02532">
    <property type="entry name" value="IV_pilin_GFxxxE"/>
    <property type="match status" value="1"/>
</dbReference>
<keyword evidence="4" id="KW-0997">Cell inner membrane</keyword>
<keyword evidence="9" id="KW-1185">Reference proteome</keyword>
<dbReference type="PROSITE" id="PS00409">
    <property type="entry name" value="PROKAR_NTER_METHYL"/>
    <property type="match status" value="1"/>
</dbReference>
<dbReference type="InterPro" id="IPR012902">
    <property type="entry name" value="N_methyl_site"/>
</dbReference>
<dbReference type="PANTHER" id="PTHR39583:SF2">
    <property type="entry name" value="TYPE II SECRETION SYSTEM PROTEIN J"/>
    <property type="match status" value="1"/>
</dbReference>
<dbReference type="InterPro" id="IPR051621">
    <property type="entry name" value="T2SS_protein_J"/>
</dbReference>
<name>A0ABW8K891_9GAMM</name>
<organism evidence="8 9">
    <name type="scientific">Dyella koreensis</name>
    <dbReference type="NCBI Taxonomy" id="311235"/>
    <lineage>
        <taxon>Bacteria</taxon>
        <taxon>Pseudomonadati</taxon>
        <taxon>Pseudomonadota</taxon>
        <taxon>Gammaproteobacteria</taxon>
        <taxon>Lysobacterales</taxon>
        <taxon>Rhodanobacteraceae</taxon>
        <taxon>Dyella</taxon>
    </lineage>
</organism>
<evidence type="ECO:0000313" key="8">
    <source>
        <dbReference type="EMBL" id="MFK2919110.1"/>
    </source>
</evidence>
<dbReference type="Proteomes" id="UP001620408">
    <property type="component" value="Unassembled WGS sequence"/>
</dbReference>
<keyword evidence="7" id="KW-0472">Membrane</keyword>